<name>A0A3P9QBG8_POERE</name>
<feature type="compositionally biased region" description="Low complexity" evidence="1">
    <location>
        <begin position="664"/>
        <end position="686"/>
    </location>
</feature>
<dbReference type="InterPro" id="IPR024606">
    <property type="entry name" value="KIAA1549"/>
</dbReference>
<evidence type="ECO:0000313" key="4">
    <source>
        <dbReference type="Proteomes" id="UP000242638"/>
    </source>
</evidence>
<dbReference type="PANTHER" id="PTHR21590:SF4">
    <property type="entry name" value="UPF0606 PROTEIN KIAA1549"/>
    <property type="match status" value="1"/>
</dbReference>
<dbReference type="STRING" id="8081.ENSPREP00000031369"/>
<feature type="compositionally biased region" description="Low complexity" evidence="1">
    <location>
        <begin position="426"/>
        <end position="435"/>
    </location>
</feature>
<evidence type="ECO:0000256" key="1">
    <source>
        <dbReference type="SAM" id="MobiDB-lite"/>
    </source>
</evidence>
<reference evidence="3" key="3">
    <citation type="submission" date="2025-09" db="UniProtKB">
        <authorList>
            <consortium name="Ensembl"/>
        </authorList>
    </citation>
    <scope>IDENTIFICATION</scope>
    <source>
        <strain evidence="3">Guanapo</strain>
    </source>
</reference>
<proteinExistence type="predicted"/>
<feature type="compositionally biased region" description="Low complexity" evidence="1">
    <location>
        <begin position="404"/>
        <end position="418"/>
    </location>
</feature>
<dbReference type="GeneTree" id="ENSGT00530000063472"/>
<keyword evidence="2" id="KW-1133">Transmembrane helix</keyword>
<keyword evidence="2" id="KW-0812">Transmembrane</keyword>
<accession>A0A3P9QBG8</accession>
<reference evidence="3" key="2">
    <citation type="submission" date="2025-08" db="UniProtKB">
        <authorList>
            <consortium name="Ensembl"/>
        </authorList>
    </citation>
    <scope>IDENTIFICATION</scope>
    <source>
        <strain evidence="3">Guanapo</strain>
    </source>
</reference>
<organism evidence="3 4">
    <name type="scientific">Poecilia reticulata</name>
    <name type="common">Guppy</name>
    <name type="synonym">Acanthophacelus reticulatus</name>
    <dbReference type="NCBI Taxonomy" id="8081"/>
    <lineage>
        <taxon>Eukaryota</taxon>
        <taxon>Metazoa</taxon>
        <taxon>Chordata</taxon>
        <taxon>Craniata</taxon>
        <taxon>Vertebrata</taxon>
        <taxon>Euteleostomi</taxon>
        <taxon>Actinopterygii</taxon>
        <taxon>Neopterygii</taxon>
        <taxon>Teleostei</taxon>
        <taxon>Neoteleostei</taxon>
        <taxon>Acanthomorphata</taxon>
        <taxon>Ovalentaria</taxon>
        <taxon>Atherinomorphae</taxon>
        <taxon>Cyprinodontiformes</taxon>
        <taxon>Poeciliidae</taxon>
        <taxon>Poeciliinae</taxon>
        <taxon>Poecilia</taxon>
    </lineage>
</organism>
<dbReference type="PANTHER" id="PTHR21590">
    <property type="entry name" value="SEA DOMAIN-CONTAINING PROTEIN"/>
    <property type="match status" value="1"/>
</dbReference>
<feature type="region of interest" description="Disordered" evidence="1">
    <location>
        <begin position="377"/>
        <end position="477"/>
    </location>
</feature>
<feature type="transmembrane region" description="Helical" evidence="2">
    <location>
        <begin position="31"/>
        <end position="51"/>
    </location>
</feature>
<keyword evidence="4" id="KW-1185">Reference proteome</keyword>
<feature type="region of interest" description="Disordered" evidence="1">
    <location>
        <begin position="656"/>
        <end position="705"/>
    </location>
</feature>
<keyword evidence="2" id="KW-0472">Membrane</keyword>
<reference evidence="4" key="1">
    <citation type="submission" date="2013-11" db="EMBL/GenBank/DDBJ databases">
        <title>The genomic landscape of the Guanapo guppy.</title>
        <authorList>
            <person name="Kuenstner A."/>
            <person name="Dreyer C."/>
        </authorList>
    </citation>
    <scope>NUCLEOTIDE SEQUENCE</scope>
    <source>
        <strain evidence="4">Guanapo</strain>
    </source>
</reference>
<protein>
    <submittedName>
        <fullName evidence="3">KIAA1549 ortholog</fullName>
    </submittedName>
</protein>
<dbReference type="Bgee" id="ENSPREG00000021236">
    <property type="expression patterns" value="Expressed in caudal fin and 1 other cell type or tissue"/>
</dbReference>
<sequence length="904" mass="98379">VGFAKSQVRDILKVEFNKSVELQVVSPPPQFVFRVVSGPVVYTAISVINALRRSGRRFLYVSPNQTTPDQKYQVHTAVLQFVPGHVDVRCCSFFESVEKGLIMAFAEVRRRSKESTNFTIHPVDITFTVSGSRGYLMGSKVSNALMKLTMVEFSYYIGFPVLQIAEFHYPELNTSQLLRSSWVRTLLGILDKKMSERTFQANMERRVALLLGEAMGQVRRVKRATVVGNSSSRLEGADNPAEMVYFVEGQNGQRMPAVQTANLLNSLDVQRAAIVLGYRVQGVLAQVEKMASSPSDSENSNMWIVIGVVVPLLVVVIIISILYWKLCRTDKLEFQPDAMTTIQQRQKLQAPSVKGFDFAKLHLGQQSKDDVMVIQEPALPGSGSAPLAQSIKDGLSPSENGEVPTPKSKTSASSTKASRGGRRISPSDGDSVVSDHSSEREPTEENLRAHATPSDSKQTRKAPINVLNPPPMNGAANEQLSSASIFEHVDRMSRATDASRRLPNKVQLIAMQPMPVPPLHGPPVNGKPSDTNQMNKEIQAALRHKSEIEHHRNKIRLRAKRKGHYDFPAMDDIIDSLGDAKEQDRIYQKAQTQIDKILDPDNPVPAVFMDSKKGRGRRSPKQRLKNQLNGGLIEADKDHLITEDSDAVYRKCPGVNNVAYQSDPDQGPGSPQRSPSPTDDVFLGPASSPPGHAPPPPPYLPPQPSIEEARQQMHSLLDDAFALVSPTSQSSTAGITLPGVNPQGCSPPGRGPRAWGPSYQPPFPGQGLGSSFLPPGEAAGLSESLQPDSLFSSRALYAKELPSSARPRPVGGTTAQLHHLTQVGLSSHMNGYPAGIRMHRSGSGDPTAPPVHLDTSAAAAAYLSSPPPLDTSPPTHSSASLIKAIREELLRLSQKQAAVSSYHS</sequence>
<dbReference type="Pfam" id="PF12877">
    <property type="entry name" value="KIAA1549"/>
    <property type="match status" value="1"/>
</dbReference>
<dbReference type="AlphaFoldDB" id="A0A3P9QBG8"/>
<feature type="compositionally biased region" description="Basic and acidic residues" evidence="1">
    <location>
        <begin position="436"/>
        <end position="448"/>
    </location>
</feature>
<feature type="region of interest" description="Disordered" evidence="1">
    <location>
        <begin position="727"/>
        <end position="758"/>
    </location>
</feature>
<dbReference type="Proteomes" id="UP000242638">
    <property type="component" value="Unassembled WGS sequence"/>
</dbReference>
<feature type="compositionally biased region" description="Pro residues" evidence="1">
    <location>
        <begin position="687"/>
        <end position="704"/>
    </location>
</feature>
<dbReference type="OMA" id="LSILYWK"/>
<evidence type="ECO:0000313" key="3">
    <source>
        <dbReference type="Ensembl" id="ENSPREP00000031369.1"/>
    </source>
</evidence>
<evidence type="ECO:0000256" key="2">
    <source>
        <dbReference type="SAM" id="Phobius"/>
    </source>
</evidence>
<feature type="region of interest" description="Disordered" evidence="1">
    <location>
        <begin position="597"/>
        <end position="631"/>
    </location>
</feature>
<feature type="transmembrane region" description="Helical" evidence="2">
    <location>
        <begin position="302"/>
        <end position="324"/>
    </location>
</feature>
<feature type="compositionally biased region" description="Basic residues" evidence="1">
    <location>
        <begin position="614"/>
        <end position="624"/>
    </location>
</feature>
<dbReference type="Ensembl" id="ENSPRET00000031727.1">
    <property type="protein sequence ID" value="ENSPREP00000031369.1"/>
    <property type="gene ID" value="ENSPREG00000021236.1"/>
</dbReference>